<gene>
    <name evidence="1" type="ORF">E3U43_016906</name>
</gene>
<reference evidence="1" key="1">
    <citation type="submission" date="2018-11" db="EMBL/GenBank/DDBJ databases">
        <title>The sequence and de novo assembly of Larimichthys crocea genome using PacBio and Hi-C technologies.</title>
        <authorList>
            <person name="Xu P."/>
            <person name="Chen B."/>
            <person name="Zhou Z."/>
            <person name="Ke Q."/>
            <person name="Wu Y."/>
            <person name="Bai H."/>
            <person name="Pu F."/>
        </authorList>
    </citation>
    <scope>NUCLEOTIDE SEQUENCE</scope>
    <source>
        <tissue evidence="1">Muscle</tissue>
    </source>
</reference>
<evidence type="ECO:0000313" key="2">
    <source>
        <dbReference type="Proteomes" id="UP000793456"/>
    </source>
</evidence>
<keyword evidence="2" id="KW-1185">Reference proteome</keyword>
<name>A0ACD3QZR3_LARCR</name>
<sequence>MVQYSWAITQSDCPNRQDEEHKLIARYTSRLAETDGTSVIPNRSINFDVNKQKRELIAQLECKNREILAEIKRLRVEHDAACQASPEKGSTNPTLLAELRLLRQRKDELEQRMSSLQESRRELMVQLEGLMKLLKAQAAGSSHASPSRPSPSTVRSVGAASPQAHMYPPQDSLAGVGGDVQEAFAQDDVREEEERLLNGKDRAG</sequence>
<evidence type="ECO:0000313" key="1">
    <source>
        <dbReference type="EMBL" id="TMS11948.1"/>
    </source>
</evidence>
<dbReference type="Proteomes" id="UP000793456">
    <property type="component" value="Chromosome XII"/>
</dbReference>
<dbReference type="EMBL" id="CM011685">
    <property type="protein sequence ID" value="TMS11948.1"/>
    <property type="molecule type" value="Genomic_DNA"/>
</dbReference>
<protein>
    <submittedName>
        <fullName evidence="1">Uncharacterized protein</fullName>
    </submittedName>
</protein>
<proteinExistence type="predicted"/>
<organism evidence="1 2">
    <name type="scientific">Larimichthys crocea</name>
    <name type="common">Large yellow croaker</name>
    <name type="synonym">Pseudosciaena crocea</name>
    <dbReference type="NCBI Taxonomy" id="215358"/>
    <lineage>
        <taxon>Eukaryota</taxon>
        <taxon>Metazoa</taxon>
        <taxon>Chordata</taxon>
        <taxon>Craniata</taxon>
        <taxon>Vertebrata</taxon>
        <taxon>Euteleostomi</taxon>
        <taxon>Actinopterygii</taxon>
        <taxon>Neopterygii</taxon>
        <taxon>Teleostei</taxon>
        <taxon>Neoteleostei</taxon>
        <taxon>Acanthomorphata</taxon>
        <taxon>Eupercaria</taxon>
        <taxon>Sciaenidae</taxon>
        <taxon>Larimichthys</taxon>
    </lineage>
</organism>
<accession>A0ACD3QZR3</accession>
<comment type="caution">
    <text evidence="1">The sequence shown here is derived from an EMBL/GenBank/DDBJ whole genome shotgun (WGS) entry which is preliminary data.</text>
</comment>